<protein>
    <submittedName>
        <fullName evidence="3">Uncharacterized protein</fullName>
    </submittedName>
</protein>
<feature type="compositionally biased region" description="Basic and acidic residues" evidence="1">
    <location>
        <begin position="245"/>
        <end position="255"/>
    </location>
</feature>
<reference evidence="2 4" key="1">
    <citation type="submission" date="2016-07" db="EMBL/GenBank/DDBJ databases">
        <authorList>
            <person name="Jeong J.-J."/>
            <person name="Kim D.W."/>
            <person name="Sang M.K."/>
            <person name="Choi I.-G."/>
            <person name="Kim K.D."/>
        </authorList>
    </citation>
    <scope>NUCLEOTIDE SEQUENCE [LARGE SCALE GENOMIC DNA]</scope>
    <source>
        <strain evidence="2 4">C-26</strain>
    </source>
</reference>
<evidence type="ECO:0000313" key="4">
    <source>
        <dbReference type="Proteomes" id="UP000093508"/>
    </source>
</evidence>
<organism evidence="3 5">
    <name type="scientific">Chryseobacterium contaminans</name>
    <dbReference type="NCBI Taxonomy" id="1423959"/>
    <lineage>
        <taxon>Bacteria</taxon>
        <taxon>Pseudomonadati</taxon>
        <taxon>Bacteroidota</taxon>
        <taxon>Flavobacteriia</taxon>
        <taxon>Flavobacteriales</taxon>
        <taxon>Weeksellaceae</taxon>
        <taxon>Chryseobacterium group</taxon>
        <taxon>Chryseobacterium</taxon>
    </lineage>
</organism>
<dbReference type="OrthoDB" id="772959at2"/>
<dbReference type="RefSeq" id="WP_066698085.1">
    <property type="nucleotide sequence ID" value="NZ_FRBM01000006.1"/>
</dbReference>
<name>A0A1M7DCF5_9FLAO</name>
<dbReference type="EMBL" id="FRBM01000006">
    <property type="protein sequence ID" value="SHL77047.1"/>
    <property type="molecule type" value="Genomic_DNA"/>
</dbReference>
<evidence type="ECO:0000256" key="1">
    <source>
        <dbReference type="SAM" id="MobiDB-lite"/>
    </source>
</evidence>
<evidence type="ECO:0000313" key="3">
    <source>
        <dbReference type="EMBL" id="SHL77047.1"/>
    </source>
</evidence>
<accession>A0A1M7DCF5</accession>
<evidence type="ECO:0000313" key="2">
    <source>
        <dbReference type="EMBL" id="OCA77671.1"/>
    </source>
</evidence>
<dbReference type="Proteomes" id="UP000093508">
    <property type="component" value="Unassembled WGS sequence"/>
</dbReference>
<dbReference type="EMBL" id="MAYF01000315">
    <property type="protein sequence ID" value="OCA77671.1"/>
    <property type="molecule type" value="Genomic_DNA"/>
</dbReference>
<evidence type="ECO:0000313" key="5">
    <source>
        <dbReference type="Proteomes" id="UP000184069"/>
    </source>
</evidence>
<dbReference type="AlphaFoldDB" id="A0A1M7DCF5"/>
<dbReference type="Proteomes" id="UP000184069">
    <property type="component" value="Unassembled WGS sequence"/>
</dbReference>
<feature type="compositionally biased region" description="Low complexity" evidence="1">
    <location>
        <begin position="274"/>
        <end position="285"/>
    </location>
</feature>
<sequence>MIELIQQNKLAEFKQALKELEELQIHEYLYEILDNNPVEIDEESFFPDGYQIEFLEGLQLYKALEKSEINSDHLKQYSNLLVHLAFFMSSHVQNLAHEAMSQNTYLTDLGHIYRFRIYPEIREGIQELIDLLKDRSGEEKSIANLAAAKAKVSNSIDNILEKYQIGEDMLQFAEAFEKVGETETAIKIHQGIMNDFECESVKLSSGIIPEMTHVDDRPEAEIEIFNKAKINFERLTGKKVQEPNRIHIKESRQSEKMAPSTIETSHSHDELINSSQPDHSSSKPSGLLDKVKRFFGKN</sequence>
<gene>
    <name evidence="2" type="ORF">BBH99_11420</name>
    <name evidence="3" type="ORF">SAMN05444407_10660</name>
</gene>
<dbReference type="STRING" id="1423959.SAMN05444407_10660"/>
<feature type="region of interest" description="Disordered" evidence="1">
    <location>
        <begin position="245"/>
        <end position="298"/>
    </location>
</feature>
<proteinExistence type="predicted"/>
<reference evidence="3 5" key="2">
    <citation type="submission" date="2016-11" db="EMBL/GenBank/DDBJ databases">
        <authorList>
            <person name="Jaros S."/>
            <person name="Januszkiewicz K."/>
            <person name="Wedrychowicz H."/>
        </authorList>
    </citation>
    <scope>NUCLEOTIDE SEQUENCE [LARGE SCALE GENOMIC DNA]</scope>
    <source>
        <strain evidence="3 5">DSM 27621</strain>
    </source>
</reference>
<keyword evidence="4" id="KW-1185">Reference proteome</keyword>